<evidence type="ECO:0000256" key="1">
    <source>
        <dbReference type="ARBA" id="ARBA00022490"/>
    </source>
</evidence>
<feature type="domain" description="Methyltransferase small" evidence="7">
    <location>
        <begin position="48"/>
        <end position="172"/>
    </location>
</feature>
<reference evidence="8 9" key="1">
    <citation type="journal article" date="2014" name="Genome Biol. Evol.">
        <title>Genome degeneration and adaptation in a nascent stage of symbiosis.</title>
        <authorList>
            <person name="Oakeson K.F."/>
            <person name="Gil R."/>
            <person name="Clayton A.L."/>
            <person name="Dunn D.M."/>
            <person name="von Niederhausern A.C."/>
            <person name="Hamil C."/>
            <person name="Aoyagi A."/>
            <person name="Duval B."/>
            <person name="Baca A."/>
            <person name="Silva F.J."/>
            <person name="Vallier A."/>
            <person name="Jackson D.G."/>
            <person name="Latorre A."/>
            <person name="Weiss R.B."/>
            <person name="Heddi A."/>
            <person name="Moya A."/>
            <person name="Dale C."/>
        </authorList>
    </citation>
    <scope>NUCLEOTIDE SEQUENCE [LARGE SCALE GENOMIC DNA]</scope>
    <source>
        <strain evidence="9">none</strain>
    </source>
</reference>
<dbReference type="PATRIC" id="fig|2342.5.peg.3503"/>
<dbReference type="GO" id="GO:0016430">
    <property type="term" value="F:tRNA (adenine-N6)-methyltransferase activity"/>
    <property type="evidence" value="ECO:0007669"/>
    <property type="project" value="UniProtKB-UniRule"/>
</dbReference>
<dbReference type="KEGG" id="pes:SOPEG_3223"/>
<evidence type="ECO:0000259" key="7">
    <source>
        <dbReference type="Pfam" id="PF05175"/>
    </source>
</evidence>
<evidence type="ECO:0000256" key="5">
    <source>
        <dbReference type="ARBA" id="ARBA00022694"/>
    </source>
</evidence>
<keyword evidence="5 6" id="KW-0819">tRNA processing</keyword>
<dbReference type="InterPro" id="IPR029063">
    <property type="entry name" value="SAM-dependent_MTases_sf"/>
</dbReference>
<dbReference type="GO" id="GO:0005737">
    <property type="term" value="C:cytoplasm"/>
    <property type="evidence" value="ECO:0007669"/>
    <property type="project" value="UniProtKB-SubCell"/>
</dbReference>
<comment type="catalytic activity">
    <reaction evidence="6">
        <text>adenosine(37) in tRNA1(Val) + S-adenosyl-L-methionine = N(6)-methyladenosine(37) in tRNA1(Val) + S-adenosyl-L-homocysteine + H(+)</text>
        <dbReference type="Rhea" id="RHEA:43160"/>
        <dbReference type="Rhea" id="RHEA-COMP:10369"/>
        <dbReference type="Rhea" id="RHEA-COMP:10370"/>
        <dbReference type="ChEBI" id="CHEBI:15378"/>
        <dbReference type="ChEBI" id="CHEBI:57856"/>
        <dbReference type="ChEBI" id="CHEBI:59789"/>
        <dbReference type="ChEBI" id="CHEBI:74411"/>
        <dbReference type="ChEBI" id="CHEBI:74449"/>
        <dbReference type="EC" id="2.1.1.223"/>
    </reaction>
</comment>
<evidence type="ECO:0000256" key="3">
    <source>
        <dbReference type="ARBA" id="ARBA00022679"/>
    </source>
</evidence>
<dbReference type="eggNOG" id="COG4123">
    <property type="taxonomic scope" value="Bacteria"/>
</dbReference>
<protein>
    <recommendedName>
        <fullName evidence="6">tRNA1(Val) (adenine(37)-N6)-methyltransferase</fullName>
        <ecNumber evidence="6">2.1.1.223</ecNumber>
    </recommendedName>
    <alternativeName>
        <fullName evidence="6">tRNA m6A37 methyltransferase</fullName>
    </alternativeName>
</protein>
<dbReference type="GO" id="GO:0008033">
    <property type="term" value="P:tRNA processing"/>
    <property type="evidence" value="ECO:0007669"/>
    <property type="project" value="UniProtKB-UniRule"/>
</dbReference>
<dbReference type="PRINTS" id="PR00507">
    <property type="entry name" value="N12N6MTFRASE"/>
</dbReference>
<dbReference type="InterPro" id="IPR007848">
    <property type="entry name" value="Small_mtfrase_dom"/>
</dbReference>
<dbReference type="Pfam" id="PF05175">
    <property type="entry name" value="MTS"/>
    <property type="match status" value="1"/>
</dbReference>
<dbReference type="HOGENOM" id="CLU_061983_0_0_6"/>
<dbReference type="EC" id="2.1.1.223" evidence="6"/>
<keyword evidence="1 6" id="KW-0963">Cytoplasm</keyword>
<dbReference type="Proteomes" id="UP000019025">
    <property type="component" value="Chromosome"/>
</dbReference>
<keyword evidence="3 6" id="KW-0808">Transferase</keyword>
<dbReference type="SUPFAM" id="SSF53335">
    <property type="entry name" value="S-adenosyl-L-methionine-dependent methyltransferases"/>
    <property type="match status" value="1"/>
</dbReference>
<dbReference type="GO" id="GO:0032259">
    <property type="term" value="P:methylation"/>
    <property type="evidence" value="ECO:0007669"/>
    <property type="project" value="UniProtKB-KW"/>
</dbReference>
<comment type="subcellular location">
    <subcellularLocation>
        <location evidence="6">Cytoplasm</location>
    </subcellularLocation>
</comment>
<keyword evidence="2 6" id="KW-0489">Methyltransferase</keyword>
<dbReference type="PANTHER" id="PTHR47739:SF1">
    <property type="entry name" value="TRNA1(VAL) (ADENINE(37)-N6)-METHYLTRANSFERASE"/>
    <property type="match status" value="1"/>
</dbReference>
<dbReference type="AlphaFoldDB" id="W0HL59"/>
<comment type="function">
    <text evidence="6">Specifically methylates the adenine in position 37 of tRNA(1)(Val) (anticodon cmo5UAC).</text>
</comment>
<dbReference type="InterPro" id="IPR022882">
    <property type="entry name" value="tRNA_adenine-N6_MeTrfase"/>
</dbReference>
<evidence type="ECO:0000313" key="8">
    <source>
        <dbReference type="EMBL" id="AHF74626.1"/>
    </source>
</evidence>
<evidence type="ECO:0000256" key="2">
    <source>
        <dbReference type="ARBA" id="ARBA00022603"/>
    </source>
</evidence>
<dbReference type="InterPro" id="IPR002052">
    <property type="entry name" value="DNA_methylase_N6_adenine_CS"/>
</dbReference>
<dbReference type="HAMAP" id="MF_01872">
    <property type="entry name" value="tRNA_methyltr_YfiC"/>
    <property type="match status" value="1"/>
</dbReference>
<evidence type="ECO:0000256" key="4">
    <source>
        <dbReference type="ARBA" id="ARBA00022691"/>
    </source>
</evidence>
<accession>W0HL59</accession>
<dbReference type="Gene3D" id="3.40.50.150">
    <property type="entry name" value="Vaccinia Virus protein VP39"/>
    <property type="match status" value="1"/>
</dbReference>
<keyword evidence="9" id="KW-1185">Reference proteome</keyword>
<dbReference type="EMBL" id="CP006568">
    <property type="protein sequence ID" value="AHF74626.1"/>
    <property type="molecule type" value="Genomic_DNA"/>
</dbReference>
<dbReference type="PANTHER" id="PTHR47739">
    <property type="entry name" value="TRNA1(VAL) (ADENINE(37)-N6)-METHYLTRANSFERASE"/>
    <property type="match status" value="1"/>
</dbReference>
<dbReference type="GO" id="GO:0003676">
    <property type="term" value="F:nucleic acid binding"/>
    <property type="evidence" value="ECO:0007669"/>
    <property type="project" value="InterPro"/>
</dbReference>
<name>W0HL59_9GAMM</name>
<evidence type="ECO:0000256" key="6">
    <source>
        <dbReference type="HAMAP-Rule" id="MF_01872"/>
    </source>
</evidence>
<comment type="similarity">
    <text evidence="6">Belongs to the methyltransferase superfamily. tRNA (adenine-N(6)-)-methyltransferase family.</text>
</comment>
<dbReference type="PROSITE" id="PS00092">
    <property type="entry name" value="N6_MTASE"/>
    <property type="match status" value="1"/>
</dbReference>
<organism evidence="8 9">
    <name type="scientific">Candidatus Sodalis pierantonii str. SOPE</name>
    <dbReference type="NCBI Taxonomy" id="2342"/>
    <lineage>
        <taxon>Bacteria</taxon>
        <taxon>Pseudomonadati</taxon>
        <taxon>Pseudomonadota</taxon>
        <taxon>Gammaproteobacteria</taxon>
        <taxon>Enterobacterales</taxon>
        <taxon>Bruguierivoracaceae</taxon>
        <taxon>Sodalis</taxon>
    </lineage>
</organism>
<dbReference type="STRING" id="2342.SOPEG_3223"/>
<evidence type="ECO:0000313" key="9">
    <source>
        <dbReference type="Proteomes" id="UP000019025"/>
    </source>
</evidence>
<dbReference type="InterPro" id="IPR050210">
    <property type="entry name" value="tRNA_Adenine-N(6)_MTase"/>
</dbReference>
<sequence length="249" mass="27056">MTMLPTAVTKPLRRDGFTFKHFFVAHDRCAMKVGTDGVLLGAWAPLIEAGRALDIGTGSGLVALMLAQRMHGAIPIDAIELDSGACRQARDNFTASPWAMSLCAVEGDICAYAGRMSRRYQAIVSNPPYFDAGPACATPARARARYTLSLSHHALLTAATALLDKNGTLALILPYAAGEALIARALAQGWWLQRRTDVSDRAELRPHRLLLALTRRPVALIHDTLTLRDPTGEWSPAFRTLAGDFYLAF</sequence>
<keyword evidence="4 6" id="KW-0949">S-adenosyl-L-methionine</keyword>
<dbReference type="CDD" id="cd02440">
    <property type="entry name" value="AdoMet_MTases"/>
    <property type="match status" value="1"/>
</dbReference>
<gene>
    <name evidence="8" type="primary">yfiC</name>
    <name evidence="8" type="ORF">SOPEG_3223</name>
</gene>
<proteinExistence type="inferred from homology"/>